<feature type="domain" description="DAGKc" evidence="2">
    <location>
        <begin position="54"/>
        <end position="118"/>
    </location>
</feature>
<dbReference type="InterPro" id="IPR050187">
    <property type="entry name" value="Lipid_Phosphate_FormReg"/>
</dbReference>
<dbReference type="InterPro" id="IPR016064">
    <property type="entry name" value="NAD/diacylglycerol_kinase_sf"/>
</dbReference>
<dbReference type="InterPro" id="IPR017438">
    <property type="entry name" value="ATP-NAD_kinase_N"/>
</dbReference>
<feature type="compositionally biased region" description="Basic and acidic residues" evidence="1">
    <location>
        <begin position="23"/>
        <end position="36"/>
    </location>
</feature>
<dbReference type="PANTHER" id="PTHR12358:SF95">
    <property type="entry name" value="CERAMIDE KINASE"/>
    <property type="match status" value="1"/>
</dbReference>
<name>A0A444UIS7_ACIRT</name>
<proteinExistence type="predicted"/>
<comment type="caution">
    <text evidence="3">The sequence shown here is derived from an EMBL/GenBank/DDBJ whole genome shotgun (WGS) entry which is preliminary data.</text>
</comment>
<evidence type="ECO:0000259" key="2">
    <source>
        <dbReference type="PROSITE" id="PS50146"/>
    </source>
</evidence>
<evidence type="ECO:0000256" key="1">
    <source>
        <dbReference type="SAM" id="MobiDB-lite"/>
    </source>
</evidence>
<accession>A0A444UIS7</accession>
<dbReference type="GO" id="GO:0016020">
    <property type="term" value="C:membrane"/>
    <property type="evidence" value="ECO:0007669"/>
    <property type="project" value="GOC"/>
</dbReference>
<feature type="compositionally biased region" description="Acidic residues" evidence="1">
    <location>
        <begin position="185"/>
        <end position="199"/>
    </location>
</feature>
<dbReference type="InterPro" id="IPR001206">
    <property type="entry name" value="Diacylglycerol_kinase_cat_dom"/>
</dbReference>
<sequence>MPGPSASEPNPDVCVSASQPGNEESRGEVKVEGGEGRRRRGEVKRGEEERGGEDRPKNLLVFINPFGGRQQGREVYRTQIAPLFELAGVRAHVLETERANHARDYILKKDLTGFDGLAPWGVEVSFRLLQGGQPDLHVQRLSQESRRTVTKCPPRRRNCRPHPGSGLRESRVPQAPEQTHQQQGPEEDENEGMETEEGMEGSKRKTSSFLSGLCSAPPSRSKWNCDGELVTHTAIHARVHCQLIRLFARGIESSNGKRRGSRLMYYK</sequence>
<dbReference type="EMBL" id="SCEB01214500">
    <property type="protein sequence ID" value="RXM34998.1"/>
    <property type="molecule type" value="Genomic_DNA"/>
</dbReference>
<dbReference type="GO" id="GO:0006672">
    <property type="term" value="P:ceramide metabolic process"/>
    <property type="evidence" value="ECO:0007669"/>
    <property type="project" value="TreeGrafter"/>
</dbReference>
<reference evidence="3 4" key="1">
    <citation type="submission" date="2019-01" db="EMBL/GenBank/DDBJ databases">
        <title>Draft Genome and Complete Hox-Cluster Characterization of the Sterlet Sturgeon (Acipenser ruthenus).</title>
        <authorList>
            <person name="Wei Q."/>
        </authorList>
    </citation>
    <scope>NUCLEOTIDE SEQUENCE [LARGE SCALE GENOMIC DNA]</scope>
    <source>
        <strain evidence="3">WHYD16114868_AA</strain>
        <tissue evidence="3">Blood</tissue>
    </source>
</reference>
<feature type="compositionally biased region" description="Basic and acidic residues" evidence="1">
    <location>
        <begin position="43"/>
        <end position="53"/>
    </location>
</feature>
<dbReference type="SUPFAM" id="SSF111331">
    <property type="entry name" value="NAD kinase/diacylglycerol kinase-like"/>
    <property type="match status" value="1"/>
</dbReference>
<evidence type="ECO:0000313" key="3">
    <source>
        <dbReference type="EMBL" id="RXM34998.1"/>
    </source>
</evidence>
<protein>
    <submittedName>
        <fullName evidence="3">Ceramide kinase</fullName>
    </submittedName>
</protein>
<evidence type="ECO:0000313" key="4">
    <source>
        <dbReference type="Proteomes" id="UP000289886"/>
    </source>
</evidence>
<gene>
    <name evidence="3" type="ORF">EOD39_13503</name>
</gene>
<organism evidence="3 4">
    <name type="scientific">Acipenser ruthenus</name>
    <name type="common">Sterlet sturgeon</name>
    <dbReference type="NCBI Taxonomy" id="7906"/>
    <lineage>
        <taxon>Eukaryota</taxon>
        <taxon>Metazoa</taxon>
        <taxon>Chordata</taxon>
        <taxon>Craniata</taxon>
        <taxon>Vertebrata</taxon>
        <taxon>Euteleostomi</taxon>
        <taxon>Actinopterygii</taxon>
        <taxon>Chondrostei</taxon>
        <taxon>Acipenseriformes</taxon>
        <taxon>Acipenseridae</taxon>
        <taxon>Acipenser</taxon>
    </lineage>
</organism>
<keyword evidence="4" id="KW-1185">Reference proteome</keyword>
<keyword evidence="3" id="KW-0418">Kinase</keyword>
<dbReference type="GO" id="GO:0001729">
    <property type="term" value="F:ceramide kinase activity"/>
    <property type="evidence" value="ECO:0007669"/>
    <property type="project" value="TreeGrafter"/>
</dbReference>
<dbReference type="PROSITE" id="PS50146">
    <property type="entry name" value="DAGK"/>
    <property type="match status" value="1"/>
</dbReference>
<feature type="region of interest" description="Disordered" evidence="1">
    <location>
        <begin position="140"/>
        <end position="211"/>
    </location>
</feature>
<keyword evidence="3" id="KW-0808">Transferase</keyword>
<dbReference type="AlphaFoldDB" id="A0A444UIS7"/>
<dbReference type="Proteomes" id="UP000289886">
    <property type="component" value="Unassembled WGS sequence"/>
</dbReference>
<dbReference type="Gene3D" id="3.40.50.10330">
    <property type="entry name" value="Probable inorganic polyphosphate/atp-NAD kinase, domain 1"/>
    <property type="match status" value="1"/>
</dbReference>
<feature type="region of interest" description="Disordered" evidence="1">
    <location>
        <begin position="1"/>
        <end position="53"/>
    </location>
</feature>
<dbReference type="PANTHER" id="PTHR12358">
    <property type="entry name" value="SPHINGOSINE KINASE"/>
    <property type="match status" value="1"/>
</dbReference>
<dbReference type="Pfam" id="PF00781">
    <property type="entry name" value="DAGK_cat"/>
    <property type="match status" value="1"/>
</dbReference>